<dbReference type="EMBL" id="LLXX01000167">
    <property type="protein sequence ID" value="KRR00156.1"/>
    <property type="molecule type" value="Genomic_DNA"/>
</dbReference>
<proteinExistence type="predicted"/>
<accession>A0A0R3KX16</accession>
<comment type="caution">
    <text evidence="1">The sequence shown here is derived from an EMBL/GenBank/DDBJ whole genome shotgun (WGS) entry which is preliminary data.</text>
</comment>
<organism evidence="1 2">
    <name type="scientific">Bradyrhizobium valentinum</name>
    <dbReference type="NCBI Taxonomy" id="1518501"/>
    <lineage>
        <taxon>Bacteria</taxon>
        <taxon>Pseudomonadati</taxon>
        <taxon>Pseudomonadota</taxon>
        <taxon>Alphaproteobacteria</taxon>
        <taxon>Hyphomicrobiales</taxon>
        <taxon>Nitrobacteraceae</taxon>
        <taxon>Bradyrhizobium</taxon>
    </lineage>
</organism>
<keyword evidence="2" id="KW-1185">Reference proteome</keyword>
<reference evidence="1 2" key="1">
    <citation type="submission" date="2014-03" db="EMBL/GenBank/DDBJ databases">
        <title>Bradyrhizobium valentinum sp. nov., isolated from effective nodules of Lupinus mariae-josephae, a lupine endemic of basic-lime soils in Eastern Spain.</title>
        <authorList>
            <person name="Duran D."/>
            <person name="Rey L."/>
            <person name="Navarro A."/>
            <person name="Busquets A."/>
            <person name="Imperial J."/>
            <person name="Ruiz-Argueso T."/>
        </authorList>
    </citation>
    <scope>NUCLEOTIDE SEQUENCE [LARGE SCALE GENOMIC DNA]</scope>
    <source>
        <strain evidence="1 2">LmjM3</strain>
    </source>
</reference>
<evidence type="ECO:0000313" key="2">
    <source>
        <dbReference type="Proteomes" id="UP000051913"/>
    </source>
</evidence>
<sequence length="62" mass="6847">MILVQHLVPATSGDFGVALADLDINLRIVPSHLWMLDDYLRSIELLMAFILGCILPSLAFPP</sequence>
<dbReference type="AlphaFoldDB" id="A0A0R3KX16"/>
<evidence type="ECO:0000313" key="1">
    <source>
        <dbReference type="EMBL" id="KRR00156.1"/>
    </source>
</evidence>
<dbReference type="Proteomes" id="UP000051913">
    <property type="component" value="Unassembled WGS sequence"/>
</dbReference>
<name>A0A0R3KX16_9BRAD</name>
<gene>
    <name evidence="1" type="ORF">CP49_34745</name>
</gene>
<protein>
    <submittedName>
        <fullName evidence="1">Uncharacterized protein</fullName>
    </submittedName>
</protein>
<dbReference type="RefSeq" id="WP_057853679.1">
    <property type="nucleotide sequence ID" value="NZ_LLXX01000167.1"/>
</dbReference>